<accession>A0A0B2JV50</accession>
<dbReference type="InterPro" id="IPR002549">
    <property type="entry name" value="AI-2E-like"/>
</dbReference>
<evidence type="ECO:0000256" key="1">
    <source>
        <dbReference type="ARBA" id="ARBA00004651"/>
    </source>
</evidence>
<dbReference type="PANTHER" id="PTHR21716">
    <property type="entry name" value="TRANSMEMBRANE PROTEIN"/>
    <property type="match status" value="1"/>
</dbReference>
<evidence type="ECO:0000313" key="10">
    <source>
        <dbReference type="Proteomes" id="UP000030993"/>
    </source>
</evidence>
<comment type="subcellular location">
    <subcellularLocation>
        <location evidence="1">Cell membrane</location>
        <topology evidence="1">Multi-pass membrane protein</topology>
    </subcellularLocation>
</comment>
<feature type="transmembrane region" description="Helical" evidence="8">
    <location>
        <begin position="136"/>
        <end position="158"/>
    </location>
</feature>
<dbReference type="PANTHER" id="PTHR21716:SF53">
    <property type="entry name" value="PERMEASE PERM-RELATED"/>
    <property type="match status" value="1"/>
</dbReference>
<organism evidence="9 10">
    <name type="scientific">Anaerovibrio lipolyticus</name>
    <dbReference type="NCBI Taxonomy" id="82374"/>
    <lineage>
        <taxon>Bacteria</taxon>
        <taxon>Bacillati</taxon>
        <taxon>Bacillota</taxon>
        <taxon>Negativicutes</taxon>
        <taxon>Selenomonadales</taxon>
        <taxon>Selenomonadaceae</taxon>
        <taxon>Anaerovibrio</taxon>
    </lineage>
</organism>
<sequence>MISARQTSIVLAVAFVALASGFWFFPSFAFIFFISLLVQLLLVGMVNKLSKKIPRSVAAGLILFFFLLILFGLATVISVSFIPTFSSFIMDLPRLAAKIQNMQFIQDMPSINSSLDNMWGDIASMGSNLLRESLRFIVSTFNKIIDFVIIIFVTFYLLKDGRAILHFMANLFPRRDKVRVFHLFTVVLHSLQIYIRSQLLMCCITGVIVYSYFSIMDNKYASVFAVISGICEFVPVLGPTVASLFGVMLTATDTPYLIIQTACFYLIMTQINHNLIYPNVVGKALDIHPITTILGVVLGGEILGTAGMFLAVPCIVVVKHIILDIYQSEQELKDSTKN</sequence>
<evidence type="ECO:0000256" key="8">
    <source>
        <dbReference type="SAM" id="Phobius"/>
    </source>
</evidence>
<proteinExistence type="inferred from homology"/>
<dbReference type="GO" id="GO:0055085">
    <property type="term" value="P:transmembrane transport"/>
    <property type="evidence" value="ECO:0007669"/>
    <property type="project" value="TreeGrafter"/>
</dbReference>
<keyword evidence="6 8" id="KW-1133">Transmembrane helix</keyword>
<evidence type="ECO:0000256" key="3">
    <source>
        <dbReference type="ARBA" id="ARBA00022448"/>
    </source>
</evidence>
<evidence type="ECO:0000256" key="2">
    <source>
        <dbReference type="ARBA" id="ARBA00009773"/>
    </source>
</evidence>
<keyword evidence="7 8" id="KW-0472">Membrane</keyword>
<feature type="transmembrane region" description="Helical" evidence="8">
    <location>
        <begin position="256"/>
        <end position="273"/>
    </location>
</feature>
<evidence type="ECO:0000256" key="5">
    <source>
        <dbReference type="ARBA" id="ARBA00022692"/>
    </source>
</evidence>
<dbReference type="STRING" id="82374.NZ47_12445"/>
<evidence type="ECO:0000256" key="6">
    <source>
        <dbReference type="ARBA" id="ARBA00022989"/>
    </source>
</evidence>
<keyword evidence="5 8" id="KW-0812">Transmembrane</keyword>
<evidence type="ECO:0000256" key="4">
    <source>
        <dbReference type="ARBA" id="ARBA00022475"/>
    </source>
</evidence>
<evidence type="ECO:0000313" key="9">
    <source>
        <dbReference type="EMBL" id="KHM49712.1"/>
    </source>
</evidence>
<feature type="transmembrane region" description="Helical" evidence="8">
    <location>
        <begin position="221"/>
        <end position="249"/>
    </location>
</feature>
<dbReference type="Proteomes" id="UP000030993">
    <property type="component" value="Unassembled WGS sequence"/>
</dbReference>
<dbReference type="RefSeq" id="WP_039211498.1">
    <property type="nucleotide sequence ID" value="NZ_JSCE01000231.1"/>
</dbReference>
<protein>
    <submittedName>
        <fullName evidence="9">Permease</fullName>
    </submittedName>
</protein>
<feature type="transmembrane region" description="Helical" evidence="8">
    <location>
        <begin position="58"/>
        <end position="82"/>
    </location>
</feature>
<gene>
    <name evidence="9" type="ORF">NZ47_12445</name>
</gene>
<feature type="transmembrane region" description="Helical" evidence="8">
    <location>
        <begin position="29"/>
        <end position="46"/>
    </location>
</feature>
<comment type="caution">
    <text evidence="9">The sequence shown here is derived from an EMBL/GenBank/DDBJ whole genome shotgun (WGS) entry which is preliminary data.</text>
</comment>
<comment type="similarity">
    <text evidence="2">Belongs to the autoinducer-2 exporter (AI-2E) (TC 2.A.86) family.</text>
</comment>
<dbReference type="GO" id="GO:0005886">
    <property type="term" value="C:plasma membrane"/>
    <property type="evidence" value="ECO:0007669"/>
    <property type="project" value="UniProtKB-SubCell"/>
</dbReference>
<feature type="transmembrane region" description="Helical" evidence="8">
    <location>
        <begin position="199"/>
        <end position="215"/>
    </location>
</feature>
<dbReference type="AlphaFoldDB" id="A0A0B2JV50"/>
<keyword evidence="4" id="KW-1003">Cell membrane</keyword>
<keyword evidence="10" id="KW-1185">Reference proteome</keyword>
<reference evidence="9 10" key="1">
    <citation type="journal article" date="2013" name="PLoS ONE">
        <title>Identification and characterization of three novel lipases belonging to families II and V from Anaerovibrio lipolyticus 5ST.</title>
        <authorList>
            <person name="Prive F."/>
            <person name="Kaderbhai N.N."/>
            <person name="Girdwood S."/>
            <person name="Worgan H.J."/>
            <person name="Pinloche E."/>
            <person name="Scollan N.D."/>
            <person name="Huws S.A."/>
            <person name="Newbold C.J."/>
        </authorList>
    </citation>
    <scope>NUCLEOTIDE SEQUENCE [LARGE SCALE GENOMIC DNA]</scope>
    <source>
        <strain evidence="9 10">5S</strain>
    </source>
</reference>
<keyword evidence="3" id="KW-0813">Transport</keyword>
<evidence type="ECO:0000256" key="7">
    <source>
        <dbReference type="ARBA" id="ARBA00023136"/>
    </source>
</evidence>
<dbReference type="EMBL" id="JSCE01000231">
    <property type="protein sequence ID" value="KHM49712.1"/>
    <property type="molecule type" value="Genomic_DNA"/>
</dbReference>
<feature type="transmembrane region" description="Helical" evidence="8">
    <location>
        <begin position="293"/>
        <end position="318"/>
    </location>
</feature>
<name>A0A0B2JV50_9FIRM</name>
<dbReference type="Pfam" id="PF01594">
    <property type="entry name" value="AI-2E_transport"/>
    <property type="match status" value="1"/>
</dbReference>
<dbReference type="eggNOG" id="COG0628">
    <property type="taxonomic scope" value="Bacteria"/>
</dbReference>